<dbReference type="AlphaFoldDB" id="A0A2G8JLL3"/>
<comment type="subcellular location">
    <subcellularLocation>
        <location evidence="1">Membrane</location>
    </subcellularLocation>
</comment>
<name>A0A2G8JLL3_STIJA</name>
<dbReference type="Proteomes" id="UP000230750">
    <property type="component" value="Unassembled WGS sequence"/>
</dbReference>
<dbReference type="PROSITE" id="PS51233">
    <property type="entry name" value="VWFD"/>
    <property type="match status" value="1"/>
</dbReference>
<dbReference type="Pfam" id="PF06119">
    <property type="entry name" value="NIDO"/>
    <property type="match status" value="1"/>
</dbReference>
<dbReference type="InterPro" id="IPR051495">
    <property type="entry name" value="Epithelial_Barrier/Signaling"/>
</dbReference>
<dbReference type="OrthoDB" id="10050617at2759"/>
<dbReference type="Gene3D" id="2.10.25.10">
    <property type="entry name" value="Laminin"/>
    <property type="match status" value="1"/>
</dbReference>
<feature type="domain" description="VWFD" evidence="4">
    <location>
        <begin position="420"/>
        <end position="635"/>
    </location>
</feature>
<proteinExistence type="predicted"/>
<reference evidence="5 6" key="1">
    <citation type="journal article" date="2017" name="PLoS Biol.">
        <title>The sea cucumber genome provides insights into morphological evolution and visceral regeneration.</title>
        <authorList>
            <person name="Zhang X."/>
            <person name="Sun L."/>
            <person name="Yuan J."/>
            <person name="Sun Y."/>
            <person name="Gao Y."/>
            <person name="Zhang L."/>
            <person name="Li S."/>
            <person name="Dai H."/>
            <person name="Hamel J.F."/>
            <person name="Liu C."/>
            <person name="Yu Y."/>
            <person name="Liu S."/>
            <person name="Lin W."/>
            <person name="Guo K."/>
            <person name="Jin S."/>
            <person name="Xu P."/>
            <person name="Storey K.B."/>
            <person name="Huan P."/>
            <person name="Zhang T."/>
            <person name="Zhou Y."/>
            <person name="Zhang J."/>
            <person name="Lin C."/>
            <person name="Li X."/>
            <person name="Xing L."/>
            <person name="Huo D."/>
            <person name="Sun M."/>
            <person name="Wang L."/>
            <person name="Mercier A."/>
            <person name="Li F."/>
            <person name="Yang H."/>
            <person name="Xiang J."/>
        </authorList>
    </citation>
    <scope>NUCLEOTIDE SEQUENCE [LARGE SCALE GENOMIC DNA]</scope>
    <source>
        <strain evidence="5">Shaxun</strain>
        <tissue evidence="5">Muscle</tissue>
    </source>
</reference>
<dbReference type="PANTHER" id="PTHR13802:SF52">
    <property type="entry name" value="MUCIN-4"/>
    <property type="match status" value="1"/>
</dbReference>
<dbReference type="Pfam" id="PF00094">
    <property type="entry name" value="VWD"/>
    <property type="match status" value="1"/>
</dbReference>
<dbReference type="InterPro" id="IPR001846">
    <property type="entry name" value="VWF_type-D"/>
</dbReference>
<evidence type="ECO:0000313" key="6">
    <source>
        <dbReference type="Proteomes" id="UP000230750"/>
    </source>
</evidence>
<dbReference type="SMART" id="SM00216">
    <property type="entry name" value="VWD"/>
    <property type="match status" value="1"/>
</dbReference>
<keyword evidence="2" id="KW-0472">Membrane</keyword>
<dbReference type="EMBL" id="MRZV01001637">
    <property type="protein sequence ID" value="PIK36661.1"/>
    <property type="molecule type" value="Genomic_DNA"/>
</dbReference>
<organism evidence="5 6">
    <name type="scientific">Stichopus japonicus</name>
    <name type="common">Sea cucumber</name>
    <dbReference type="NCBI Taxonomy" id="307972"/>
    <lineage>
        <taxon>Eukaryota</taxon>
        <taxon>Metazoa</taxon>
        <taxon>Echinodermata</taxon>
        <taxon>Eleutherozoa</taxon>
        <taxon>Echinozoa</taxon>
        <taxon>Holothuroidea</taxon>
        <taxon>Aspidochirotacea</taxon>
        <taxon>Aspidochirotida</taxon>
        <taxon>Stichopodidae</taxon>
        <taxon>Apostichopus</taxon>
    </lineage>
</organism>
<comment type="caution">
    <text evidence="5">The sequence shown here is derived from an EMBL/GenBank/DDBJ whole genome shotgun (WGS) entry which is preliminary data.</text>
</comment>
<dbReference type="PANTHER" id="PTHR13802">
    <property type="entry name" value="MUCIN 4-RELATED"/>
    <property type="match status" value="1"/>
</dbReference>
<dbReference type="GO" id="GO:0007160">
    <property type="term" value="P:cell-matrix adhesion"/>
    <property type="evidence" value="ECO:0007669"/>
    <property type="project" value="InterPro"/>
</dbReference>
<gene>
    <name evidence="5" type="ORF">BSL78_26496</name>
</gene>
<evidence type="ECO:0000259" key="4">
    <source>
        <dbReference type="PROSITE" id="PS51233"/>
    </source>
</evidence>
<sequence>MDEIGILRGQRLLVNAHCRTDSLGDLLCICNDGFVGNGVVCAAASSFTKRSVRRETEAQQYLSSVIPLPDSFHVSVLDRKVLYYTDNGVIRFEDTDTEVPPDAMTYVTPEELGDVEPPLIAPFWAKDIYGTVSHQIYNNSDDLFERELLMRVGSNVRDWDDTNFASSIAFIPTWAMVISWENVKHLNYPSLSVYWPVAEDLQLGIDTGSTVTQINVESFSETITTRDGIDVYQLHEGVGNSGLPGRWLFRLDSYDSSNSDAKEMCENYLSENQNNPLELMYVKKCPEQLSSVLSIQFYPCSFESLEDQDLINFGNPSNNCLTQKILSSYPENSPGSYCAYDQDGFLKPFISRENVWDSSVVQKFPPVGRTFNEDQQVAWLNQDIDFRHQCCVLSGSDDHCDLYQALRPSPSEGTGNVRYAAAGVYGAGHYVTFDGLRYSFNGLGEFTLLRMEEVGLEIQARSALYQESGAGSEHGPAITALAVEIDDIRVEVYVDEGNNGLLVKTGGDEIPLSELRDGKHLSGQLLLSWGPDVWDVSQNALDIVLLPTFLTNITSEMYLRVSVVSRSLSCIVSIDGIAIDRGSTEGLAGVANGDQLDDLRFPDGRDLTFAEIDQLTDDFVFQFGQSWRTSPATSLFRYEPTYSWSDHNNVDFRPTFFEDLEQTESSEASEFCQGIAECVYDYILVDTAVASSSRNIRRVFDREDRRKGKWINSEAGS</sequence>
<evidence type="ECO:0000256" key="2">
    <source>
        <dbReference type="ARBA" id="ARBA00023136"/>
    </source>
</evidence>
<evidence type="ECO:0000256" key="1">
    <source>
        <dbReference type="ARBA" id="ARBA00004370"/>
    </source>
</evidence>
<evidence type="ECO:0000313" key="5">
    <source>
        <dbReference type="EMBL" id="PIK36661.1"/>
    </source>
</evidence>
<accession>A0A2G8JLL3</accession>
<keyword evidence="3" id="KW-1015">Disulfide bond</keyword>
<keyword evidence="6" id="KW-1185">Reference proteome</keyword>
<dbReference type="InterPro" id="IPR003886">
    <property type="entry name" value="NIDO_dom"/>
</dbReference>
<evidence type="ECO:0000256" key="3">
    <source>
        <dbReference type="ARBA" id="ARBA00023157"/>
    </source>
</evidence>
<dbReference type="GO" id="GO:0016020">
    <property type="term" value="C:membrane"/>
    <property type="evidence" value="ECO:0007669"/>
    <property type="project" value="UniProtKB-SubCell"/>
</dbReference>
<protein>
    <recommendedName>
        <fullName evidence="4">VWFD domain-containing protein</fullName>
    </recommendedName>
</protein>